<accession>A0A542YQ48</accession>
<keyword evidence="1" id="KW-0472">Membrane</keyword>
<feature type="transmembrane region" description="Helical" evidence="1">
    <location>
        <begin position="222"/>
        <end position="243"/>
    </location>
</feature>
<feature type="transmembrane region" description="Helical" evidence="1">
    <location>
        <begin position="142"/>
        <end position="162"/>
    </location>
</feature>
<dbReference type="RefSeq" id="WP_141784386.1">
    <property type="nucleotide sequence ID" value="NZ_BAAAIK010000004.1"/>
</dbReference>
<evidence type="ECO:0000313" key="2">
    <source>
        <dbReference type="EMBL" id="TQL50230.1"/>
    </source>
</evidence>
<dbReference type="AlphaFoldDB" id="A0A542YQ48"/>
<reference evidence="2 3" key="1">
    <citation type="submission" date="2019-06" db="EMBL/GenBank/DDBJ databases">
        <title>Sequencing the genomes of 1000 actinobacteria strains.</title>
        <authorList>
            <person name="Klenk H.-P."/>
        </authorList>
    </citation>
    <scope>NUCLEOTIDE SEQUENCE [LARGE SCALE GENOMIC DNA]</scope>
    <source>
        <strain evidence="2 3">DSM 12335</strain>
    </source>
</reference>
<feature type="transmembrane region" description="Helical" evidence="1">
    <location>
        <begin position="353"/>
        <end position="377"/>
    </location>
</feature>
<name>A0A542YQ48_9MICO</name>
<evidence type="ECO:0000313" key="3">
    <source>
        <dbReference type="Proteomes" id="UP000319516"/>
    </source>
</evidence>
<feature type="transmembrane region" description="Helical" evidence="1">
    <location>
        <begin position="323"/>
        <end position="341"/>
    </location>
</feature>
<dbReference type="Proteomes" id="UP000319516">
    <property type="component" value="Unassembled WGS sequence"/>
</dbReference>
<keyword evidence="1" id="KW-1133">Transmembrane helix</keyword>
<proteinExistence type="predicted"/>
<feature type="transmembrane region" description="Helical" evidence="1">
    <location>
        <begin position="250"/>
        <end position="272"/>
    </location>
</feature>
<keyword evidence="3" id="KW-1185">Reference proteome</keyword>
<dbReference type="InterPro" id="IPR045931">
    <property type="entry name" value="DUF6350"/>
</dbReference>
<evidence type="ECO:0000256" key="1">
    <source>
        <dbReference type="SAM" id="Phobius"/>
    </source>
</evidence>
<comment type="caution">
    <text evidence="2">The sequence shown here is derived from an EMBL/GenBank/DDBJ whole genome shotgun (WGS) entry which is preliminary data.</text>
</comment>
<feature type="transmembrane region" description="Helical" evidence="1">
    <location>
        <begin position="169"/>
        <end position="189"/>
    </location>
</feature>
<organism evidence="2 3">
    <name type="scientific">Ornithinicoccus hortensis</name>
    <dbReference type="NCBI Taxonomy" id="82346"/>
    <lineage>
        <taxon>Bacteria</taxon>
        <taxon>Bacillati</taxon>
        <taxon>Actinomycetota</taxon>
        <taxon>Actinomycetes</taxon>
        <taxon>Micrococcales</taxon>
        <taxon>Intrasporangiaceae</taxon>
        <taxon>Ornithinicoccus</taxon>
    </lineage>
</organism>
<sequence length="426" mass="44510">MTLLQRPPRATTEATGQDQATVLRRVRTLGLAAVAGSLAAFLSLMVISVPVLLAWFAESLSSVSLWQAMGISVDLWALAHRATVLVGQTEVVLAPLLLTLVPLLACRYAVNQVLVDRPETRGALREVSGARAAWQALAGTELSLFVGGYVLSGLLLCVLAGLGQAPVSVASAVPGLVLVPVVAVLWGLWREHRVQEQPTIDRGLRWVEDHTPVLVRRGLRPAAHALLILTVGALVVVGLLLVLRWDRIALLYTTVDAGVVGAGVLTLAQAAALPNLTVWAAGWTTGAEVSVGTVTVGWTGSTEGDLPLIPVLGALPEPGPLPAWMWAAIALPLLAGCWVGWRSIAAAPRLASWWAKAQIAGSACLFTSLALGALSLLTSGGMSPGYLSTVGTDALRVTGGALVLLLAGSLTTLSLLHLVRARRLTR</sequence>
<feature type="transmembrane region" description="Helical" evidence="1">
    <location>
        <begin position="29"/>
        <end position="57"/>
    </location>
</feature>
<protein>
    <submittedName>
        <fullName evidence="2">Uncharacterized protein</fullName>
    </submittedName>
</protein>
<dbReference type="Pfam" id="PF19877">
    <property type="entry name" value="DUF6350"/>
    <property type="match status" value="1"/>
</dbReference>
<keyword evidence="1" id="KW-0812">Transmembrane</keyword>
<dbReference type="OrthoDB" id="4872204at2"/>
<feature type="transmembrane region" description="Helical" evidence="1">
    <location>
        <begin position="397"/>
        <end position="419"/>
    </location>
</feature>
<dbReference type="EMBL" id="VFOP01000001">
    <property type="protein sequence ID" value="TQL50230.1"/>
    <property type="molecule type" value="Genomic_DNA"/>
</dbReference>
<gene>
    <name evidence="2" type="ORF">FB467_1334</name>
</gene>